<dbReference type="EMBL" id="AP005323">
    <property type="protein sequence ID" value="BAD08047.1"/>
    <property type="molecule type" value="Genomic_DNA"/>
</dbReference>
<accession>Q6YV38</accession>
<reference evidence="4" key="4">
    <citation type="journal article" date="2008" name="Nucleic Acids Res.">
        <title>The rice annotation project database (RAP-DB): 2008 update.</title>
        <authorList>
            <consortium name="The rice annotation project (RAP)"/>
        </authorList>
    </citation>
    <scope>GENOME REANNOTATION</scope>
    <source>
        <strain evidence="4">cv. Nipponbare</strain>
    </source>
</reference>
<evidence type="ECO:0000313" key="4">
    <source>
        <dbReference type="Proteomes" id="UP000000763"/>
    </source>
</evidence>
<proteinExistence type="predicted"/>
<evidence type="ECO:0000256" key="1">
    <source>
        <dbReference type="SAM" id="MobiDB-lite"/>
    </source>
</evidence>
<reference evidence="2" key="1">
    <citation type="submission" date="2002-05" db="EMBL/GenBank/DDBJ databases">
        <title>Oryza sativa nipponbare(GA3) genomic DNA, chromosome 2, PAC clone:P0680A05.</title>
        <authorList>
            <person name="Sasaki T."/>
            <person name="Matsumoto T."/>
            <person name="Katayose Y."/>
        </authorList>
    </citation>
    <scope>NUCLEOTIDE SEQUENCE</scope>
</reference>
<dbReference type="Proteomes" id="UP000000763">
    <property type="component" value="Chromosome 2"/>
</dbReference>
<reference evidence="4" key="3">
    <citation type="journal article" date="2005" name="Nature">
        <title>The map-based sequence of the rice genome.</title>
        <authorList>
            <consortium name="International rice genome sequencing project (IRGSP)"/>
            <person name="Matsumoto T."/>
            <person name="Wu J."/>
            <person name="Kanamori H."/>
            <person name="Katayose Y."/>
            <person name="Fujisawa M."/>
            <person name="Namiki N."/>
            <person name="Mizuno H."/>
            <person name="Yamamoto K."/>
            <person name="Antonio B.A."/>
            <person name="Baba T."/>
            <person name="Sakata K."/>
            <person name="Nagamura Y."/>
            <person name="Aoki H."/>
            <person name="Arikawa K."/>
            <person name="Arita K."/>
            <person name="Bito T."/>
            <person name="Chiden Y."/>
            <person name="Fujitsuka N."/>
            <person name="Fukunaka R."/>
            <person name="Hamada M."/>
            <person name="Harada C."/>
            <person name="Hayashi A."/>
            <person name="Hijishita S."/>
            <person name="Honda M."/>
            <person name="Hosokawa S."/>
            <person name="Ichikawa Y."/>
            <person name="Idonuma A."/>
            <person name="Iijima M."/>
            <person name="Ikeda M."/>
            <person name="Ikeno M."/>
            <person name="Ito K."/>
            <person name="Ito S."/>
            <person name="Ito T."/>
            <person name="Ito Y."/>
            <person name="Ito Y."/>
            <person name="Iwabuchi A."/>
            <person name="Kamiya K."/>
            <person name="Karasawa W."/>
            <person name="Kurita K."/>
            <person name="Katagiri S."/>
            <person name="Kikuta A."/>
            <person name="Kobayashi H."/>
            <person name="Kobayashi N."/>
            <person name="Machita K."/>
            <person name="Maehara T."/>
            <person name="Masukawa M."/>
            <person name="Mizubayashi T."/>
            <person name="Mukai Y."/>
            <person name="Nagasaki H."/>
            <person name="Nagata Y."/>
            <person name="Naito S."/>
            <person name="Nakashima M."/>
            <person name="Nakama Y."/>
            <person name="Nakamichi Y."/>
            <person name="Nakamura M."/>
            <person name="Meguro A."/>
            <person name="Negishi M."/>
            <person name="Ohta I."/>
            <person name="Ohta T."/>
            <person name="Okamoto M."/>
            <person name="Ono N."/>
            <person name="Saji S."/>
            <person name="Sakaguchi M."/>
            <person name="Sakai K."/>
            <person name="Shibata M."/>
            <person name="Shimokawa T."/>
            <person name="Song J."/>
            <person name="Takazaki Y."/>
            <person name="Terasawa K."/>
            <person name="Tsugane M."/>
            <person name="Tsuji K."/>
            <person name="Ueda S."/>
            <person name="Waki K."/>
            <person name="Yamagata H."/>
            <person name="Yamamoto M."/>
            <person name="Yamamoto S."/>
            <person name="Yamane H."/>
            <person name="Yoshiki S."/>
            <person name="Yoshihara R."/>
            <person name="Yukawa K."/>
            <person name="Zhong H."/>
            <person name="Yano M."/>
            <person name="Yuan Q."/>
            <person name="Ouyang S."/>
            <person name="Liu J."/>
            <person name="Jones K.M."/>
            <person name="Gansberger K."/>
            <person name="Moffat K."/>
            <person name="Hill J."/>
            <person name="Bera J."/>
            <person name="Fadrosh D."/>
            <person name="Jin S."/>
            <person name="Johri S."/>
            <person name="Kim M."/>
            <person name="Overton L."/>
            <person name="Reardon M."/>
            <person name="Tsitrin T."/>
            <person name="Vuong H."/>
            <person name="Weaver B."/>
            <person name="Ciecko A."/>
            <person name="Tallon L."/>
            <person name="Jackson J."/>
            <person name="Pai G."/>
            <person name="Aken S.V."/>
            <person name="Utterback T."/>
            <person name="Reidmuller S."/>
            <person name="Feldblyum T."/>
            <person name="Hsiao J."/>
            <person name="Zismann V."/>
            <person name="Iobst S."/>
            <person name="de Vazeille A.R."/>
            <person name="Buell C.R."/>
            <person name="Ying K."/>
            <person name="Li Y."/>
            <person name="Lu T."/>
            <person name="Huang Y."/>
            <person name="Zhao Q."/>
            <person name="Feng Q."/>
            <person name="Zhang L."/>
            <person name="Zhu J."/>
            <person name="Weng Q."/>
            <person name="Mu J."/>
            <person name="Lu Y."/>
            <person name="Fan D."/>
            <person name="Liu Y."/>
            <person name="Guan J."/>
            <person name="Zhang Y."/>
            <person name="Yu S."/>
            <person name="Liu X."/>
            <person name="Zhang Y."/>
            <person name="Hong G."/>
            <person name="Han B."/>
            <person name="Choisne N."/>
            <person name="Demange N."/>
            <person name="Orjeda G."/>
            <person name="Samain S."/>
            <person name="Cattolico L."/>
            <person name="Pelletier E."/>
            <person name="Couloux A."/>
            <person name="Segurens B."/>
            <person name="Wincker P."/>
            <person name="D'Hont A."/>
            <person name="Scarpelli C."/>
            <person name="Weissenbach J."/>
            <person name="Salanoubat M."/>
            <person name="Quetier F."/>
            <person name="Yu Y."/>
            <person name="Kim H.R."/>
            <person name="Rambo T."/>
            <person name="Currie J."/>
            <person name="Collura K."/>
            <person name="Luo M."/>
            <person name="Yang T."/>
            <person name="Ammiraju J.S.S."/>
            <person name="Engler F."/>
            <person name="Soderlund C."/>
            <person name="Wing R.A."/>
            <person name="Palmer L.E."/>
            <person name="de la Bastide M."/>
            <person name="Spiegel L."/>
            <person name="Nascimento L."/>
            <person name="Zutavern T."/>
            <person name="O'Shaughnessy A."/>
            <person name="Dike S."/>
            <person name="Dedhia N."/>
            <person name="Preston R."/>
            <person name="Balija V."/>
            <person name="McCombie W.R."/>
            <person name="Chow T."/>
            <person name="Chen H."/>
            <person name="Chung M."/>
            <person name="Chen C."/>
            <person name="Shaw J."/>
            <person name="Wu H."/>
            <person name="Hsiao K."/>
            <person name="Chao Y."/>
            <person name="Chu M."/>
            <person name="Cheng C."/>
            <person name="Hour A."/>
            <person name="Lee P."/>
            <person name="Lin S."/>
            <person name="Lin Y."/>
            <person name="Liou J."/>
            <person name="Liu S."/>
            <person name="Hsing Y."/>
            <person name="Raghuvanshi S."/>
            <person name="Mohanty A."/>
            <person name="Bharti A.K."/>
            <person name="Gaur A."/>
            <person name="Gupta V."/>
            <person name="Kumar D."/>
            <person name="Ravi V."/>
            <person name="Vij S."/>
            <person name="Kapur A."/>
            <person name="Khurana P."/>
            <person name="Khurana P."/>
            <person name="Khurana J.P."/>
            <person name="Tyagi A.K."/>
            <person name="Gaikwad K."/>
            <person name="Singh A."/>
            <person name="Dalal V."/>
            <person name="Srivastava S."/>
            <person name="Dixit A."/>
            <person name="Pal A.K."/>
            <person name="Ghazi I.A."/>
            <person name="Yadav M."/>
            <person name="Pandit A."/>
            <person name="Bhargava A."/>
            <person name="Sureshbabu K."/>
            <person name="Batra K."/>
            <person name="Sharma T.R."/>
            <person name="Mohapatra T."/>
            <person name="Singh N.K."/>
            <person name="Messing J."/>
            <person name="Nelson A.B."/>
            <person name="Fuks G."/>
            <person name="Kavchok S."/>
            <person name="Keizer G."/>
            <person name="Linton E."/>
            <person name="Llaca V."/>
            <person name="Song R."/>
            <person name="Tanyolac B."/>
            <person name="Young S."/>
            <person name="Ho-Il K."/>
            <person name="Hahn J.H."/>
            <person name="Sangsakoo G."/>
            <person name="Vanavichit A."/>
            <person name="de Mattos Luiz.A.T."/>
            <person name="Zimmer P.D."/>
            <person name="Malone G."/>
            <person name="Dellagostin O."/>
            <person name="de Oliveira A.C."/>
            <person name="Bevan M."/>
            <person name="Bancroft I."/>
            <person name="Minx P."/>
            <person name="Cordum H."/>
            <person name="Wilson R."/>
            <person name="Cheng Z."/>
            <person name="Jin W."/>
            <person name="Jiang J."/>
            <person name="Leong S.A."/>
            <person name="Iwama H."/>
            <person name="Gojobori T."/>
            <person name="Itoh T."/>
            <person name="Niimura Y."/>
            <person name="Fujii Y."/>
            <person name="Habara T."/>
            <person name="Sakai H."/>
            <person name="Sato Y."/>
            <person name="Wilson G."/>
            <person name="Kumar K."/>
            <person name="McCouch S."/>
            <person name="Juretic N."/>
            <person name="Hoen D."/>
            <person name="Wright S."/>
            <person name="Bruskiewich R."/>
            <person name="Bureau T."/>
            <person name="Miyao A."/>
            <person name="Hirochika H."/>
            <person name="Nishikawa T."/>
            <person name="Kadowaki K."/>
            <person name="Sugiura M."/>
            <person name="Burr B."/>
            <person name="Sasaki T."/>
        </authorList>
    </citation>
    <scope>NUCLEOTIDE SEQUENCE [LARGE SCALE GENOMIC DNA]</scope>
    <source>
        <strain evidence="4">cv. Nipponbare</strain>
    </source>
</reference>
<reference evidence="3" key="2">
    <citation type="submission" date="2002-10" db="EMBL/GenBank/DDBJ databases">
        <title>Oryza sativa nipponbare(GA3) genomic DNA, chromosome 2, BAC clone:OSJNBb0060O16.</title>
        <authorList>
            <person name="Sasaki T."/>
            <person name="Matsumoto T."/>
            <person name="Katayose Y."/>
        </authorList>
    </citation>
    <scope>NUCLEOTIDE SEQUENCE</scope>
</reference>
<feature type="region of interest" description="Disordered" evidence="1">
    <location>
        <begin position="88"/>
        <end position="125"/>
    </location>
</feature>
<evidence type="ECO:0000313" key="3">
    <source>
        <dbReference type="EMBL" id="BAD08091.1"/>
    </source>
</evidence>
<protein>
    <submittedName>
        <fullName evidence="3">Uncharacterized protein</fullName>
    </submittedName>
</protein>
<evidence type="ECO:0000313" key="2">
    <source>
        <dbReference type="EMBL" id="BAD08047.1"/>
    </source>
</evidence>
<gene>
    <name evidence="3" type="ORF">OSJNBb0060O16.3</name>
    <name evidence="2" type="ORF">P0680A05.29</name>
</gene>
<dbReference type="EMBL" id="AP005844">
    <property type="protein sequence ID" value="BAD08091.1"/>
    <property type="molecule type" value="Genomic_DNA"/>
</dbReference>
<dbReference type="AlphaFoldDB" id="Q6YV38"/>
<sequence length="152" mass="16714">MPTSIPSPILDSPVCLVSRPQNQSIFATPRLRLRANERCYDSGGRGKILTSQLPPMAVGYETHGSRERATMPVASPWLPAFGRTPLPTAAAAAAAVERERERERERGEAEERTRASRNPQASRWAVRCEGLENGLRPILRANWPSRTLAATG</sequence>
<organism evidence="3 4">
    <name type="scientific">Oryza sativa subsp. japonica</name>
    <name type="common">Rice</name>
    <dbReference type="NCBI Taxonomy" id="39947"/>
    <lineage>
        <taxon>Eukaryota</taxon>
        <taxon>Viridiplantae</taxon>
        <taxon>Streptophyta</taxon>
        <taxon>Embryophyta</taxon>
        <taxon>Tracheophyta</taxon>
        <taxon>Spermatophyta</taxon>
        <taxon>Magnoliopsida</taxon>
        <taxon>Liliopsida</taxon>
        <taxon>Poales</taxon>
        <taxon>Poaceae</taxon>
        <taxon>BOP clade</taxon>
        <taxon>Oryzoideae</taxon>
        <taxon>Oryzeae</taxon>
        <taxon>Oryzinae</taxon>
        <taxon>Oryza</taxon>
        <taxon>Oryza sativa</taxon>
    </lineage>
</organism>
<feature type="compositionally biased region" description="Basic and acidic residues" evidence="1">
    <location>
        <begin position="96"/>
        <end position="114"/>
    </location>
</feature>
<name>Q6YV38_ORYSJ</name>